<feature type="domain" description="CFEM" evidence="15">
    <location>
        <begin position="15"/>
        <end position="127"/>
    </location>
</feature>
<dbReference type="Proteomes" id="UP000217199">
    <property type="component" value="Unassembled WGS sequence"/>
</dbReference>
<dbReference type="EMBL" id="NBII01000004">
    <property type="protein sequence ID" value="PAV20151.1"/>
    <property type="molecule type" value="Genomic_DNA"/>
</dbReference>
<protein>
    <submittedName>
        <fullName evidence="16">Ectomycorrhiza-regulated CFEM domain-containing</fullName>
    </submittedName>
</protein>
<dbReference type="GO" id="GO:0005576">
    <property type="term" value="C:extracellular region"/>
    <property type="evidence" value="ECO:0007669"/>
    <property type="project" value="UniProtKB-SubCell"/>
</dbReference>
<dbReference type="SMART" id="SM00747">
    <property type="entry name" value="CFEM"/>
    <property type="match status" value="1"/>
</dbReference>
<keyword evidence="6" id="KW-0349">Heme</keyword>
<dbReference type="AlphaFoldDB" id="A0A286UKK9"/>
<keyword evidence="10" id="KW-0472">Membrane</keyword>
<accession>A0A286UKK9</accession>
<feature type="chain" id="PRO_5013796709" evidence="14">
    <location>
        <begin position="23"/>
        <end position="198"/>
    </location>
</feature>
<evidence type="ECO:0000256" key="9">
    <source>
        <dbReference type="ARBA" id="ARBA00023004"/>
    </source>
</evidence>
<evidence type="ECO:0000256" key="6">
    <source>
        <dbReference type="ARBA" id="ARBA00022617"/>
    </source>
</evidence>
<sequence>MFSKTAAKLILAATLGAVFVAAQSSTDTASAASPSGTGSIDACILTCVTQAASSAGCSSFQDLQCVCTNTDFQSAAQQCLQSSCTAADLNTALGLQQSQCAAVSASGSASTDTASATDTLSSVASSVSSNLSSAASSVASSISSVASSVTGTRTTATLASGTSTSAAGTSTTSSAAVKGLNANVFGVLLGLGAGLFAL</sequence>
<evidence type="ECO:0000256" key="14">
    <source>
        <dbReference type="SAM" id="SignalP"/>
    </source>
</evidence>
<keyword evidence="8 14" id="KW-0732">Signal</keyword>
<evidence type="ECO:0000256" key="3">
    <source>
        <dbReference type="ARBA" id="ARBA00010031"/>
    </source>
</evidence>
<evidence type="ECO:0000256" key="13">
    <source>
        <dbReference type="ARBA" id="ARBA00023288"/>
    </source>
</evidence>
<evidence type="ECO:0000256" key="7">
    <source>
        <dbReference type="ARBA" id="ARBA00022723"/>
    </source>
</evidence>
<reference evidence="16 17" key="1">
    <citation type="journal article" date="2017" name="Mol. Ecol.">
        <title>Comparative and population genomic landscape of Phellinus noxius: A hypervariable fungus causing root rot in trees.</title>
        <authorList>
            <person name="Chung C.L."/>
            <person name="Lee T.J."/>
            <person name="Akiba M."/>
            <person name="Lee H.H."/>
            <person name="Kuo T.H."/>
            <person name="Liu D."/>
            <person name="Ke H.M."/>
            <person name="Yokoi T."/>
            <person name="Roa M.B."/>
            <person name="Lu M.J."/>
            <person name="Chang Y.Y."/>
            <person name="Ann P.J."/>
            <person name="Tsai J.N."/>
            <person name="Chen C.Y."/>
            <person name="Tzean S.S."/>
            <person name="Ota Y."/>
            <person name="Hattori T."/>
            <person name="Sahashi N."/>
            <person name="Liou R.F."/>
            <person name="Kikuchi T."/>
            <person name="Tsai I.J."/>
        </authorList>
    </citation>
    <scope>NUCLEOTIDE SEQUENCE [LARGE SCALE GENOMIC DNA]</scope>
    <source>
        <strain evidence="16 17">FFPRI411160</strain>
    </source>
</reference>
<evidence type="ECO:0000256" key="4">
    <source>
        <dbReference type="ARBA" id="ARBA00022475"/>
    </source>
</evidence>
<evidence type="ECO:0000256" key="1">
    <source>
        <dbReference type="ARBA" id="ARBA00004609"/>
    </source>
</evidence>
<evidence type="ECO:0000256" key="2">
    <source>
        <dbReference type="ARBA" id="ARBA00004613"/>
    </source>
</evidence>
<dbReference type="InterPro" id="IPR051735">
    <property type="entry name" value="CFEM_domain"/>
</dbReference>
<keyword evidence="13" id="KW-0449">Lipoprotein</keyword>
<keyword evidence="17" id="KW-1185">Reference proteome</keyword>
<evidence type="ECO:0000256" key="8">
    <source>
        <dbReference type="ARBA" id="ARBA00022729"/>
    </source>
</evidence>
<comment type="similarity">
    <text evidence="3">Belongs to the RBT5 family.</text>
</comment>
<dbReference type="InParanoid" id="A0A286UKK9"/>
<evidence type="ECO:0000256" key="5">
    <source>
        <dbReference type="ARBA" id="ARBA00022525"/>
    </source>
</evidence>
<keyword evidence="11" id="KW-1015">Disulfide bond</keyword>
<evidence type="ECO:0000313" key="17">
    <source>
        <dbReference type="Proteomes" id="UP000217199"/>
    </source>
</evidence>
<evidence type="ECO:0000313" key="16">
    <source>
        <dbReference type="EMBL" id="PAV20151.1"/>
    </source>
</evidence>
<dbReference type="STRING" id="2282107.A0A286UKK9"/>
<comment type="subcellular location">
    <subcellularLocation>
        <location evidence="1">Cell membrane</location>
        <topology evidence="1">Lipid-anchor</topology>
        <topology evidence="1">GPI-anchor</topology>
    </subcellularLocation>
    <subcellularLocation>
        <location evidence="2">Secreted</location>
    </subcellularLocation>
</comment>
<comment type="caution">
    <text evidence="16">The sequence shown here is derived from an EMBL/GenBank/DDBJ whole genome shotgun (WGS) entry which is preliminary data.</text>
</comment>
<organism evidence="16 17">
    <name type="scientific">Pyrrhoderma noxium</name>
    <dbReference type="NCBI Taxonomy" id="2282107"/>
    <lineage>
        <taxon>Eukaryota</taxon>
        <taxon>Fungi</taxon>
        <taxon>Dikarya</taxon>
        <taxon>Basidiomycota</taxon>
        <taxon>Agaricomycotina</taxon>
        <taxon>Agaricomycetes</taxon>
        <taxon>Hymenochaetales</taxon>
        <taxon>Hymenochaetaceae</taxon>
        <taxon>Pyrrhoderma</taxon>
    </lineage>
</organism>
<dbReference type="PANTHER" id="PTHR37928">
    <property type="entry name" value="CFEM DOMAIN PROTEIN (AFU_ORTHOLOGUE AFUA_6G14090)"/>
    <property type="match status" value="1"/>
</dbReference>
<name>A0A286UKK9_9AGAM</name>
<keyword evidence="4" id="KW-1003">Cell membrane</keyword>
<gene>
    <name evidence="16" type="ORF">PNOK_0508500</name>
</gene>
<evidence type="ECO:0000256" key="10">
    <source>
        <dbReference type="ARBA" id="ARBA00023136"/>
    </source>
</evidence>
<dbReference type="OrthoDB" id="4505683at2759"/>
<keyword evidence="7" id="KW-0479">Metal-binding</keyword>
<dbReference type="GO" id="GO:0046872">
    <property type="term" value="F:metal ion binding"/>
    <property type="evidence" value="ECO:0007669"/>
    <property type="project" value="UniProtKB-KW"/>
</dbReference>
<feature type="signal peptide" evidence="14">
    <location>
        <begin position="1"/>
        <end position="22"/>
    </location>
</feature>
<keyword evidence="9" id="KW-0408">Iron</keyword>
<evidence type="ECO:0000256" key="11">
    <source>
        <dbReference type="ARBA" id="ARBA00023157"/>
    </source>
</evidence>
<proteinExistence type="inferred from homology"/>
<keyword evidence="12" id="KW-0325">Glycoprotein</keyword>
<evidence type="ECO:0000259" key="15">
    <source>
        <dbReference type="PROSITE" id="PS52012"/>
    </source>
</evidence>
<keyword evidence="5" id="KW-0964">Secreted</keyword>
<dbReference type="PROSITE" id="PS52012">
    <property type="entry name" value="CFEM"/>
    <property type="match status" value="1"/>
</dbReference>
<dbReference type="PANTHER" id="PTHR37928:SF2">
    <property type="entry name" value="GPI ANCHORED CFEM DOMAIN PROTEIN (AFU_ORTHOLOGUE AFUA_6G10580)"/>
    <property type="match status" value="1"/>
</dbReference>
<evidence type="ECO:0000256" key="12">
    <source>
        <dbReference type="ARBA" id="ARBA00023180"/>
    </source>
</evidence>
<dbReference type="GO" id="GO:0005886">
    <property type="term" value="C:plasma membrane"/>
    <property type="evidence" value="ECO:0007669"/>
    <property type="project" value="UniProtKB-SubCell"/>
</dbReference>
<dbReference type="InterPro" id="IPR008427">
    <property type="entry name" value="Extracellular_membr_CFEM_dom"/>
</dbReference>
<dbReference type="Pfam" id="PF05730">
    <property type="entry name" value="CFEM"/>
    <property type="match status" value="1"/>
</dbReference>